<name>A0A7W8EPR2_9HYPH</name>
<dbReference type="RefSeq" id="WP_246176075.1">
    <property type="nucleotide sequence ID" value="NZ_JACHIL010000002.1"/>
</dbReference>
<proteinExistence type="predicted"/>
<dbReference type="AlphaFoldDB" id="A0A7W8EPR2"/>
<gene>
    <name evidence="1" type="ORF">HNQ68_001407</name>
</gene>
<comment type="caution">
    <text evidence="1">The sequence shown here is derived from an EMBL/GenBank/DDBJ whole genome shotgun (WGS) entry which is preliminary data.</text>
</comment>
<organism evidence="1 2">
    <name type="scientific">Pseudochrobactrum saccharolyticum</name>
    <dbReference type="NCBI Taxonomy" id="354352"/>
    <lineage>
        <taxon>Bacteria</taxon>
        <taxon>Pseudomonadati</taxon>
        <taxon>Pseudomonadota</taxon>
        <taxon>Alphaproteobacteria</taxon>
        <taxon>Hyphomicrobiales</taxon>
        <taxon>Brucellaceae</taxon>
        <taxon>Pseudochrobactrum</taxon>
    </lineage>
</organism>
<protein>
    <submittedName>
        <fullName evidence="1">Uncharacterized protein</fullName>
    </submittedName>
</protein>
<sequence>MSTRNSLSPSMEEKYSDIKAQNERRMMLAIKKSLSDAYVQTTNELKAVGIDEDAPPQDYYIALAHQQLYALLCGANPETFEGGDPQIAEFVIKNAQNIREHYWLKDTE</sequence>
<accession>A0A7W8EPR2</accession>
<reference evidence="1 2" key="1">
    <citation type="submission" date="2020-08" db="EMBL/GenBank/DDBJ databases">
        <title>Genomic Encyclopedia of Type Strains, Phase IV (KMG-IV): sequencing the most valuable type-strain genomes for metagenomic binning, comparative biology and taxonomic classification.</title>
        <authorList>
            <person name="Goeker M."/>
        </authorList>
    </citation>
    <scope>NUCLEOTIDE SEQUENCE [LARGE SCALE GENOMIC DNA]</scope>
    <source>
        <strain evidence="1 2">DSM 25620</strain>
    </source>
</reference>
<keyword evidence="2" id="KW-1185">Reference proteome</keyword>
<dbReference type="EMBL" id="JACHIL010000002">
    <property type="protein sequence ID" value="MBB5090883.1"/>
    <property type="molecule type" value="Genomic_DNA"/>
</dbReference>
<dbReference type="Proteomes" id="UP000531231">
    <property type="component" value="Unassembled WGS sequence"/>
</dbReference>
<evidence type="ECO:0000313" key="1">
    <source>
        <dbReference type="EMBL" id="MBB5090883.1"/>
    </source>
</evidence>
<evidence type="ECO:0000313" key="2">
    <source>
        <dbReference type="Proteomes" id="UP000531231"/>
    </source>
</evidence>